<gene>
    <name evidence="4" type="ORF">EDM56_28340</name>
</gene>
<name>A0A3M8CV74_9BACL</name>
<evidence type="ECO:0000313" key="5">
    <source>
        <dbReference type="Proteomes" id="UP000271031"/>
    </source>
</evidence>
<keyword evidence="5" id="KW-1185">Reference proteome</keyword>
<dbReference type="PANTHER" id="PTHR10204:SF34">
    <property type="entry name" value="NAD(P)H DEHYDROGENASE [QUINONE] 1 ISOFORM 1"/>
    <property type="match status" value="1"/>
</dbReference>
<dbReference type="EMBL" id="RHHQ01000027">
    <property type="protein sequence ID" value="RNB79726.1"/>
    <property type="molecule type" value="Genomic_DNA"/>
</dbReference>
<dbReference type="InterPro" id="IPR051545">
    <property type="entry name" value="NAD(P)H_dehydrogenase_qn"/>
</dbReference>
<comment type="caution">
    <text evidence="4">The sequence shown here is derived from an EMBL/GenBank/DDBJ whole genome shotgun (WGS) entry which is preliminary data.</text>
</comment>
<reference evidence="4 5" key="1">
    <citation type="submission" date="2018-10" db="EMBL/GenBank/DDBJ databases">
        <title>Phylogenomics of Brevibacillus.</title>
        <authorList>
            <person name="Dunlap C."/>
        </authorList>
    </citation>
    <scope>NUCLEOTIDE SEQUENCE [LARGE SCALE GENOMIC DNA]</scope>
    <source>
        <strain evidence="4 5">JCM 15716</strain>
    </source>
</reference>
<dbReference type="SUPFAM" id="SSF52218">
    <property type="entry name" value="Flavoproteins"/>
    <property type="match status" value="1"/>
</dbReference>
<dbReference type="AlphaFoldDB" id="A0A3M8CV74"/>
<evidence type="ECO:0000256" key="1">
    <source>
        <dbReference type="ARBA" id="ARBA00006252"/>
    </source>
</evidence>
<dbReference type="OrthoDB" id="9798454at2"/>
<dbReference type="InterPro" id="IPR029039">
    <property type="entry name" value="Flavoprotein-like_sf"/>
</dbReference>
<feature type="domain" description="Flavodoxin-like fold" evidence="3">
    <location>
        <begin position="1"/>
        <end position="186"/>
    </location>
</feature>
<dbReference type="Pfam" id="PF02525">
    <property type="entry name" value="Flavodoxin_2"/>
    <property type="match status" value="1"/>
</dbReference>
<dbReference type="RefSeq" id="WP_122921303.1">
    <property type="nucleotide sequence ID" value="NZ_RHHQ01000027.1"/>
</dbReference>
<dbReference type="PANTHER" id="PTHR10204">
    <property type="entry name" value="NAD P H OXIDOREDUCTASE-RELATED"/>
    <property type="match status" value="1"/>
</dbReference>
<accession>A0A3M8CV74</accession>
<proteinExistence type="inferred from homology"/>
<dbReference type="GO" id="GO:0005829">
    <property type="term" value="C:cytosol"/>
    <property type="evidence" value="ECO:0007669"/>
    <property type="project" value="TreeGrafter"/>
</dbReference>
<sequence length="196" mass="21454">MNHLVVYAHPNAESFNHAILETVVRSLQANGHRVVVRDLYALRFQPVLGQDDLAALDAGDVPADILAEQELIAQADAITLIYPIWWGGQPAMLKGYIDRVFSHGFAYVANAQGIERLLEGKKGLIINTHGTPKDIYDQTGMTEGLKLTTDTAIFSFVGIETVGHLLFGGIGYGEEETYNGMLKEVEEAVVSLFPAR</sequence>
<evidence type="ECO:0000259" key="3">
    <source>
        <dbReference type="Pfam" id="PF02525"/>
    </source>
</evidence>
<keyword evidence="2" id="KW-0560">Oxidoreductase</keyword>
<dbReference type="GO" id="GO:0003955">
    <property type="term" value="F:NAD(P)H dehydrogenase (quinone) activity"/>
    <property type="evidence" value="ECO:0007669"/>
    <property type="project" value="TreeGrafter"/>
</dbReference>
<organism evidence="4 5">
    <name type="scientific">Brevibacillus fluminis</name>
    <dbReference type="NCBI Taxonomy" id="511487"/>
    <lineage>
        <taxon>Bacteria</taxon>
        <taxon>Bacillati</taxon>
        <taxon>Bacillota</taxon>
        <taxon>Bacilli</taxon>
        <taxon>Bacillales</taxon>
        <taxon>Paenibacillaceae</taxon>
        <taxon>Brevibacillus</taxon>
    </lineage>
</organism>
<dbReference type="InterPro" id="IPR003680">
    <property type="entry name" value="Flavodoxin_fold"/>
</dbReference>
<evidence type="ECO:0000256" key="2">
    <source>
        <dbReference type="ARBA" id="ARBA00023002"/>
    </source>
</evidence>
<evidence type="ECO:0000313" key="4">
    <source>
        <dbReference type="EMBL" id="RNB79726.1"/>
    </source>
</evidence>
<protein>
    <submittedName>
        <fullName evidence="4">Flavodoxin family protein</fullName>
    </submittedName>
</protein>
<dbReference type="Proteomes" id="UP000271031">
    <property type="component" value="Unassembled WGS sequence"/>
</dbReference>
<comment type="similarity">
    <text evidence="1">Belongs to the NAD(P)H dehydrogenase (quinone) family.</text>
</comment>
<dbReference type="Gene3D" id="3.40.50.360">
    <property type="match status" value="1"/>
</dbReference>